<organism evidence="2 3">
    <name type="scientific">Hevea brasiliensis</name>
    <name type="common">Para rubber tree</name>
    <name type="synonym">Siphonia brasiliensis</name>
    <dbReference type="NCBI Taxonomy" id="3981"/>
    <lineage>
        <taxon>Eukaryota</taxon>
        <taxon>Viridiplantae</taxon>
        <taxon>Streptophyta</taxon>
        <taxon>Embryophyta</taxon>
        <taxon>Tracheophyta</taxon>
        <taxon>Spermatophyta</taxon>
        <taxon>Magnoliopsida</taxon>
        <taxon>eudicotyledons</taxon>
        <taxon>Gunneridae</taxon>
        <taxon>Pentapetalae</taxon>
        <taxon>rosids</taxon>
        <taxon>fabids</taxon>
        <taxon>Malpighiales</taxon>
        <taxon>Euphorbiaceae</taxon>
        <taxon>Crotonoideae</taxon>
        <taxon>Micrandreae</taxon>
        <taxon>Hevea</taxon>
    </lineage>
</organism>
<proteinExistence type="predicted"/>
<dbReference type="AlphaFoldDB" id="A0A6A6NJB5"/>
<name>A0A6A6NJB5_HEVBR</name>
<evidence type="ECO:0000256" key="1">
    <source>
        <dbReference type="SAM" id="MobiDB-lite"/>
    </source>
</evidence>
<dbReference type="PANTHER" id="PTHR33879">
    <property type="entry name" value="17.6 KDA CLASS II HEAT SHOCK PROTEIN-RELATED"/>
    <property type="match status" value="1"/>
</dbReference>
<feature type="region of interest" description="Disordered" evidence="1">
    <location>
        <begin position="200"/>
        <end position="220"/>
    </location>
</feature>
<dbReference type="Proteomes" id="UP000467840">
    <property type="component" value="Chromosome 5"/>
</dbReference>
<comment type="caution">
    <text evidence="2">The sequence shown here is derived from an EMBL/GenBank/DDBJ whole genome shotgun (WGS) entry which is preliminary data.</text>
</comment>
<reference evidence="2 3" key="1">
    <citation type="journal article" date="2020" name="Mol. Plant">
        <title>The Chromosome-Based Rubber Tree Genome Provides New Insights into Spurge Genome Evolution and Rubber Biosynthesis.</title>
        <authorList>
            <person name="Liu J."/>
            <person name="Shi C."/>
            <person name="Shi C.C."/>
            <person name="Li W."/>
            <person name="Zhang Q.J."/>
            <person name="Zhang Y."/>
            <person name="Li K."/>
            <person name="Lu H.F."/>
            <person name="Shi C."/>
            <person name="Zhu S.T."/>
            <person name="Xiao Z.Y."/>
            <person name="Nan H."/>
            <person name="Yue Y."/>
            <person name="Zhu X.G."/>
            <person name="Wu Y."/>
            <person name="Hong X.N."/>
            <person name="Fan G.Y."/>
            <person name="Tong Y."/>
            <person name="Zhang D."/>
            <person name="Mao C.L."/>
            <person name="Liu Y.L."/>
            <person name="Hao S.J."/>
            <person name="Liu W.Q."/>
            <person name="Lv M.Q."/>
            <person name="Zhang H.B."/>
            <person name="Liu Y."/>
            <person name="Hu-Tang G.R."/>
            <person name="Wang J.P."/>
            <person name="Wang J.H."/>
            <person name="Sun Y.H."/>
            <person name="Ni S.B."/>
            <person name="Chen W.B."/>
            <person name="Zhang X.C."/>
            <person name="Jiao Y.N."/>
            <person name="Eichler E.E."/>
            <person name="Li G.H."/>
            <person name="Liu X."/>
            <person name="Gao L.Z."/>
        </authorList>
    </citation>
    <scope>NUCLEOTIDE SEQUENCE [LARGE SCALE GENOMIC DNA]</scope>
    <source>
        <strain evidence="3">cv. GT1</strain>
        <tissue evidence="2">Leaf</tissue>
    </source>
</reference>
<evidence type="ECO:0000313" key="3">
    <source>
        <dbReference type="Proteomes" id="UP000467840"/>
    </source>
</evidence>
<accession>A0A6A6NJB5</accession>
<dbReference type="PANTHER" id="PTHR33879:SF18">
    <property type="entry name" value="SHSP DOMAIN-CONTAINING PROTEIN"/>
    <property type="match status" value="1"/>
</dbReference>
<dbReference type="EMBL" id="JAAGAX010000001">
    <property type="protein sequence ID" value="KAF2325216.1"/>
    <property type="molecule type" value="Genomic_DNA"/>
</dbReference>
<feature type="compositionally biased region" description="Acidic residues" evidence="1">
    <location>
        <begin position="200"/>
        <end position="215"/>
    </location>
</feature>
<evidence type="ECO:0008006" key="4">
    <source>
        <dbReference type="Google" id="ProtNLM"/>
    </source>
</evidence>
<sequence length="231" mass="25991">MNSVGSSTLYCWGYACFYMLTPKPSHAHQVALWNHKFSTLYGWHLAGFPSLFDNEGSPISKEKGSHRLPKCVAFSTTAGNPIPKKLKRLPHVFARVLELPFNSDAEVFVQETKECFRFVANGGDITITDDFQAHVIEILPGVTKIAIRGAQSVDRASVEDLDIDMWRFRLPTTTFPKMTSARCIGGQLVVTVPKTLNFEDDDNYGKEEEEEECEEDTSKESLRGYFLLGEE</sequence>
<protein>
    <recommendedName>
        <fullName evidence="4">SHSP domain-containing protein</fullName>
    </recommendedName>
</protein>
<keyword evidence="3" id="KW-1185">Reference proteome</keyword>
<evidence type="ECO:0000313" key="2">
    <source>
        <dbReference type="EMBL" id="KAF2325216.1"/>
    </source>
</evidence>
<gene>
    <name evidence="2" type="ORF">GH714_025358</name>
</gene>